<protein>
    <submittedName>
        <fullName evidence="1">Uncharacterized protein</fullName>
    </submittedName>
</protein>
<name>A0A918EE89_9PSEU</name>
<proteinExistence type="predicted"/>
<reference evidence="1" key="2">
    <citation type="submission" date="2020-09" db="EMBL/GenBank/DDBJ databases">
        <authorList>
            <person name="Sun Q."/>
            <person name="Ohkuma M."/>
        </authorList>
    </citation>
    <scope>NUCLEOTIDE SEQUENCE</scope>
    <source>
        <strain evidence="1">JCM 3313</strain>
    </source>
</reference>
<sequence length="188" mass="20094">MSVLQPDEQTAAGAIRATFERVLSEGLKPESVTGASDEQIDAMAAEQGAAGVPAAAREVLRLIGVNHGLWLAGSSLGVSAVGAKSKKNALATLAQLDDNPLGDAEGMLVLTEHQSYTYHVVDGTDVNQADPSVRGITEGEGVVKYWPSVTNWFENIEPGVKKYRSRLRLMRQIGDTSTPPWAEHINLD</sequence>
<dbReference type="AlphaFoldDB" id="A0A918EE89"/>
<organism evidence="1 2">
    <name type="scientific">Saccharothrix coeruleofusca</name>
    <dbReference type="NCBI Taxonomy" id="33919"/>
    <lineage>
        <taxon>Bacteria</taxon>
        <taxon>Bacillati</taxon>
        <taxon>Actinomycetota</taxon>
        <taxon>Actinomycetes</taxon>
        <taxon>Pseudonocardiales</taxon>
        <taxon>Pseudonocardiaceae</taxon>
        <taxon>Saccharothrix</taxon>
    </lineage>
</organism>
<dbReference type="RefSeq" id="WP_229795460.1">
    <property type="nucleotide sequence ID" value="NZ_BMRG01000003.1"/>
</dbReference>
<evidence type="ECO:0000313" key="1">
    <source>
        <dbReference type="EMBL" id="GGP50611.1"/>
    </source>
</evidence>
<dbReference type="Proteomes" id="UP000639606">
    <property type="component" value="Unassembled WGS sequence"/>
</dbReference>
<evidence type="ECO:0000313" key="2">
    <source>
        <dbReference type="Proteomes" id="UP000639606"/>
    </source>
</evidence>
<accession>A0A918EE89</accession>
<keyword evidence="2" id="KW-1185">Reference proteome</keyword>
<gene>
    <name evidence="1" type="ORF">GCM10010185_23630</name>
</gene>
<dbReference type="EMBL" id="BMRG01000003">
    <property type="protein sequence ID" value="GGP50611.1"/>
    <property type="molecule type" value="Genomic_DNA"/>
</dbReference>
<reference evidence="1" key="1">
    <citation type="journal article" date="2014" name="Int. J. Syst. Evol. Microbiol.">
        <title>Complete genome sequence of Corynebacterium casei LMG S-19264T (=DSM 44701T), isolated from a smear-ripened cheese.</title>
        <authorList>
            <consortium name="US DOE Joint Genome Institute (JGI-PGF)"/>
            <person name="Walter F."/>
            <person name="Albersmeier A."/>
            <person name="Kalinowski J."/>
            <person name="Ruckert C."/>
        </authorList>
    </citation>
    <scope>NUCLEOTIDE SEQUENCE</scope>
    <source>
        <strain evidence="1">JCM 3313</strain>
    </source>
</reference>
<comment type="caution">
    <text evidence="1">The sequence shown here is derived from an EMBL/GenBank/DDBJ whole genome shotgun (WGS) entry which is preliminary data.</text>
</comment>